<evidence type="ECO:0000259" key="1">
    <source>
        <dbReference type="Pfam" id="PF24764"/>
    </source>
</evidence>
<proteinExistence type="predicted"/>
<evidence type="ECO:0000313" key="3">
    <source>
        <dbReference type="Proteomes" id="UP000822688"/>
    </source>
</evidence>
<sequence length="100" mass="11578">MALWHIDSYDKLVMYGIRIHYCIDGASHYVLYAKVASNKTQETLFEPFLGDVQKFGAPLRVRSDFAAEHVLIQRYMEETRPGPRNPFLVGSSVHNQRIEH</sequence>
<gene>
    <name evidence="2" type="ORF">KC19_2G093900</name>
</gene>
<dbReference type="InterPro" id="IPR058913">
    <property type="entry name" value="Integrase_dom_put"/>
</dbReference>
<evidence type="ECO:0000313" key="2">
    <source>
        <dbReference type="EMBL" id="KAG0586480.1"/>
    </source>
</evidence>
<protein>
    <recommendedName>
        <fullName evidence="1">Integrase core domain-containing protein</fullName>
    </recommendedName>
</protein>
<name>A0A8T0IRX3_CERPU</name>
<feature type="domain" description="Integrase core" evidence="1">
    <location>
        <begin position="2"/>
        <end position="99"/>
    </location>
</feature>
<dbReference type="AlphaFoldDB" id="A0A8T0IRX3"/>
<dbReference type="Pfam" id="PF24764">
    <property type="entry name" value="rva_4"/>
    <property type="match status" value="1"/>
</dbReference>
<accession>A0A8T0IRX3</accession>
<dbReference type="Proteomes" id="UP000822688">
    <property type="component" value="Chromosome 2"/>
</dbReference>
<dbReference type="PANTHER" id="PTHR46791">
    <property type="entry name" value="EXPRESSED PROTEIN"/>
    <property type="match status" value="1"/>
</dbReference>
<reference evidence="2" key="1">
    <citation type="submission" date="2020-06" db="EMBL/GenBank/DDBJ databases">
        <title>WGS assembly of Ceratodon purpureus strain R40.</title>
        <authorList>
            <person name="Carey S.B."/>
            <person name="Jenkins J."/>
            <person name="Shu S."/>
            <person name="Lovell J.T."/>
            <person name="Sreedasyam A."/>
            <person name="Maumus F."/>
            <person name="Tiley G.P."/>
            <person name="Fernandez-Pozo N."/>
            <person name="Barry K."/>
            <person name="Chen C."/>
            <person name="Wang M."/>
            <person name="Lipzen A."/>
            <person name="Daum C."/>
            <person name="Saski C.A."/>
            <person name="Payton A.C."/>
            <person name="Mcbreen J.C."/>
            <person name="Conrad R.E."/>
            <person name="Kollar L.M."/>
            <person name="Olsson S."/>
            <person name="Huttunen S."/>
            <person name="Landis J.B."/>
            <person name="Wickett N.J."/>
            <person name="Johnson M.G."/>
            <person name="Rensing S.A."/>
            <person name="Grimwood J."/>
            <person name="Schmutz J."/>
            <person name="Mcdaniel S.F."/>
        </authorList>
    </citation>
    <scope>NUCLEOTIDE SEQUENCE</scope>
    <source>
        <strain evidence="2">R40</strain>
    </source>
</reference>
<organism evidence="2 3">
    <name type="scientific">Ceratodon purpureus</name>
    <name type="common">Fire moss</name>
    <name type="synonym">Dicranum purpureum</name>
    <dbReference type="NCBI Taxonomy" id="3225"/>
    <lineage>
        <taxon>Eukaryota</taxon>
        <taxon>Viridiplantae</taxon>
        <taxon>Streptophyta</taxon>
        <taxon>Embryophyta</taxon>
        <taxon>Bryophyta</taxon>
        <taxon>Bryophytina</taxon>
        <taxon>Bryopsida</taxon>
        <taxon>Dicranidae</taxon>
        <taxon>Pseudoditrichales</taxon>
        <taxon>Ditrichaceae</taxon>
        <taxon>Ceratodon</taxon>
    </lineage>
</organism>
<keyword evidence="3" id="KW-1185">Reference proteome</keyword>
<dbReference type="PANTHER" id="PTHR46791:SF5">
    <property type="entry name" value="CLR5 DOMAIN-CONTAINING PROTEIN-RELATED"/>
    <property type="match status" value="1"/>
</dbReference>
<comment type="caution">
    <text evidence="2">The sequence shown here is derived from an EMBL/GenBank/DDBJ whole genome shotgun (WGS) entry which is preliminary data.</text>
</comment>
<dbReference type="EMBL" id="CM026422">
    <property type="protein sequence ID" value="KAG0586480.1"/>
    <property type="molecule type" value="Genomic_DNA"/>
</dbReference>